<dbReference type="InterPro" id="IPR031569">
    <property type="entry name" value="ApeC"/>
</dbReference>
<keyword evidence="3" id="KW-1185">Reference proteome</keyword>
<dbReference type="EMBL" id="BMAT01013981">
    <property type="protein sequence ID" value="GFS24144.1"/>
    <property type="molecule type" value="Genomic_DNA"/>
</dbReference>
<dbReference type="PANTHER" id="PTHR19324">
    <property type="entry name" value="PERFORIN-LIKE PROTEIN 1"/>
    <property type="match status" value="1"/>
</dbReference>
<protein>
    <submittedName>
        <fullName evidence="2">Apextrin</fullName>
    </submittedName>
</protein>
<evidence type="ECO:0000259" key="1">
    <source>
        <dbReference type="Pfam" id="PF16977"/>
    </source>
</evidence>
<gene>
    <name evidence="2" type="ORF">ElyMa_006995500</name>
</gene>
<dbReference type="Pfam" id="PF16977">
    <property type="entry name" value="ApeC"/>
    <property type="match status" value="1"/>
</dbReference>
<reference evidence="2 3" key="1">
    <citation type="journal article" date="2021" name="Elife">
        <title>Chloroplast acquisition without the gene transfer in kleptoplastic sea slugs, Plakobranchus ocellatus.</title>
        <authorList>
            <person name="Maeda T."/>
            <person name="Takahashi S."/>
            <person name="Yoshida T."/>
            <person name="Shimamura S."/>
            <person name="Takaki Y."/>
            <person name="Nagai Y."/>
            <person name="Toyoda A."/>
            <person name="Suzuki Y."/>
            <person name="Arimoto A."/>
            <person name="Ishii H."/>
            <person name="Satoh N."/>
            <person name="Nishiyama T."/>
            <person name="Hasebe M."/>
            <person name="Maruyama T."/>
            <person name="Minagawa J."/>
            <person name="Obokata J."/>
            <person name="Shigenobu S."/>
        </authorList>
    </citation>
    <scope>NUCLEOTIDE SEQUENCE [LARGE SCALE GENOMIC DNA]</scope>
</reference>
<evidence type="ECO:0000313" key="3">
    <source>
        <dbReference type="Proteomes" id="UP000762676"/>
    </source>
</evidence>
<dbReference type="PANTHER" id="PTHR19324:SF33">
    <property type="entry name" value="MUCIN-5AC"/>
    <property type="match status" value="1"/>
</dbReference>
<comment type="caution">
    <text evidence="2">The sequence shown here is derived from an EMBL/GenBank/DDBJ whole genome shotgun (WGS) entry which is preliminary data.</text>
</comment>
<evidence type="ECO:0000313" key="2">
    <source>
        <dbReference type="EMBL" id="GFS24144.1"/>
    </source>
</evidence>
<feature type="domain" description="Apextrin C-terminal" evidence="1">
    <location>
        <begin position="42"/>
        <end position="245"/>
    </location>
</feature>
<sequence>MDKYSQNFEKNFNKISARLDEANLTAESIMANFLFPKEEQVWPAGTYGLLRPDTGCPEDLAFYEGDTGYFKFHTESSSLLPDNGHSKNTHLSRPIVSSYSVNTFITLRFCITNGVYNSGAWPDGRYCIHQKHSCPDGFNTGSVTVNTESWGNLDAYGGNTPSGSPSQMYFCCRINGNPTTPMVLPTRHPFYLYQYDGRCQQVKGMKVTEEYIQLDTEPGSGGNSYHPYLPANSAGDIVRLELCYYTKY</sequence>
<accession>A0AAV4JPT5</accession>
<proteinExistence type="predicted"/>
<organism evidence="2 3">
    <name type="scientific">Elysia marginata</name>
    <dbReference type="NCBI Taxonomy" id="1093978"/>
    <lineage>
        <taxon>Eukaryota</taxon>
        <taxon>Metazoa</taxon>
        <taxon>Spiralia</taxon>
        <taxon>Lophotrochozoa</taxon>
        <taxon>Mollusca</taxon>
        <taxon>Gastropoda</taxon>
        <taxon>Heterobranchia</taxon>
        <taxon>Euthyneura</taxon>
        <taxon>Panpulmonata</taxon>
        <taxon>Sacoglossa</taxon>
        <taxon>Placobranchoidea</taxon>
        <taxon>Plakobranchidae</taxon>
        <taxon>Elysia</taxon>
    </lineage>
</organism>
<dbReference type="Proteomes" id="UP000762676">
    <property type="component" value="Unassembled WGS sequence"/>
</dbReference>
<name>A0AAV4JPT5_9GAST</name>
<dbReference type="AlphaFoldDB" id="A0AAV4JPT5"/>